<protein>
    <submittedName>
        <fullName evidence="2">Uncharacterized protein</fullName>
    </submittedName>
</protein>
<proteinExistence type="predicted"/>
<name>A0A0E0F477_9ORYZ</name>
<keyword evidence="1" id="KW-0732">Signal</keyword>
<dbReference type="EnsemblPlants" id="OMERI11G07110.1">
    <property type="protein sequence ID" value="OMERI11G07110.1"/>
    <property type="gene ID" value="OMERI11G07110"/>
</dbReference>
<evidence type="ECO:0000313" key="2">
    <source>
        <dbReference type="EnsemblPlants" id="OMERI11G07110.1"/>
    </source>
</evidence>
<dbReference type="Gramene" id="OMERI11G07110.1">
    <property type="protein sequence ID" value="OMERI11G07110.1"/>
    <property type="gene ID" value="OMERI11G07110"/>
</dbReference>
<evidence type="ECO:0000313" key="3">
    <source>
        <dbReference type="Proteomes" id="UP000008021"/>
    </source>
</evidence>
<feature type="chain" id="PRO_5002358757" evidence="1">
    <location>
        <begin position="29"/>
        <end position="125"/>
    </location>
</feature>
<feature type="signal peptide" evidence="1">
    <location>
        <begin position="1"/>
        <end position="28"/>
    </location>
</feature>
<dbReference type="HOGENOM" id="CLU_2088848_0_0_1"/>
<sequence>MLLGLPLRRSLNLPFAVVCALLFGAVGATGSGGHEPEAAGSGSVQLVAAGSIGILADEGREEKQPRWGIHDQLEVVAQRGAVAETSSELLHASLYWIWQQRPPSNLYLLDPMASGNVLEAAGSSP</sequence>
<reference evidence="2" key="2">
    <citation type="submission" date="2018-05" db="EMBL/GenBank/DDBJ databases">
        <title>OmerRS3 (Oryza meridionalis Reference Sequence Version 3).</title>
        <authorList>
            <person name="Zhang J."/>
            <person name="Kudrna D."/>
            <person name="Lee S."/>
            <person name="Talag J."/>
            <person name="Welchert J."/>
            <person name="Wing R.A."/>
        </authorList>
    </citation>
    <scope>NUCLEOTIDE SEQUENCE [LARGE SCALE GENOMIC DNA]</scope>
    <source>
        <strain evidence="2">cv. OR44</strain>
    </source>
</reference>
<accession>A0A0E0F477</accession>
<organism evidence="2">
    <name type="scientific">Oryza meridionalis</name>
    <dbReference type="NCBI Taxonomy" id="40149"/>
    <lineage>
        <taxon>Eukaryota</taxon>
        <taxon>Viridiplantae</taxon>
        <taxon>Streptophyta</taxon>
        <taxon>Embryophyta</taxon>
        <taxon>Tracheophyta</taxon>
        <taxon>Spermatophyta</taxon>
        <taxon>Magnoliopsida</taxon>
        <taxon>Liliopsida</taxon>
        <taxon>Poales</taxon>
        <taxon>Poaceae</taxon>
        <taxon>BOP clade</taxon>
        <taxon>Oryzoideae</taxon>
        <taxon>Oryzeae</taxon>
        <taxon>Oryzinae</taxon>
        <taxon>Oryza</taxon>
    </lineage>
</organism>
<reference evidence="2" key="1">
    <citation type="submission" date="2015-04" db="UniProtKB">
        <authorList>
            <consortium name="EnsemblPlants"/>
        </authorList>
    </citation>
    <scope>IDENTIFICATION</scope>
</reference>
<evidence type="ECO:0000256" key="1">
    <source>
        <dbReference type="SAM" id="SignalP"/>
    </source>
</evidence>
<dbReference type="Proteomes" id="UP000008021">
    <property type="component" value="Chromosome 11"/>
</dbReference>
<dbReference type="AlphaFoldDB" id="A0A0E0F477"/>
<keyword evidence="3" id="KW-1185">Reference proteome</keyword>